<feature type="domain" description="G-protein coupled receptors family 1 profile" evidence="12">
    <location>
        <begin position="90"/>
        <end position="129"/>
    </location>
</feature>
<keyword evidence="3" id="KW-1003">Cell membrane</keyword>
<dbReference type="AlphaFoldDB" id="A0A9Q0BVS2"/>
<evidence type="ECO:0000256" key="6">
    <source>
        <dbReference type="ARBA" id="ARBA00023040"/>
    </source>
</evidence>
<dbReference type="InterPro" id="IPR000276">
    <property type="entry name" value="GPCR_Rhodpsn"/>
</dbReference>
<evidence type="ECO:0000256" key="2">
    <source>
        <dbReference type="ARBA" id="ARBA00010663"/>
    </source>
</evidence>
<comment type="similarity">
    <text evidence="2">Belongs to the G-protein coupled receptor 1 family.</text>
</comment>
<keyword evidence="10" id="KW-0807">Transducer</keyword>
<dbReference type="GO" id="GO:0004993">
    <property type="term" value="F:G protein-coupled serotonin receptor activity"/>
    <property type="evidence" value="ECO:0007669"/>
    <property type="project" value="UniProtKB-ARBA"/>
</dbReference>
<feature type="transmembrane region" description="Helical" evidence="11">
    <location>
        <begin position="110"/>
        <end position="135"/>
    </location>
</feature>
<evidence type="ECO:0000256" key="7">
    <source>
        <dbReference type="ARBA" id="ARBA00023136"/>
    </source>
</evidence>
<dbReference type="PANTHER" id="PTHR24248">
    <property type="entry name" value="ADRENERGIC RECEPTOR-RELATED G-PROTEIN COUPLED RECEPTOR"/>
    <property type="match status" value="1"/>
</dbReference>
<comment type="subcellular location">
    <subcellularLocation>
        <location evidence="1">Cell membrane</location>
        <topology evidence="1">Multi-pass membrane protein</topology>
    </subcellularLocation>
</comment>
<accession>A0A9Q0BVS2</accession>
<keyword evidence="7 11" id="KW-0472">Membrane</keyword>
<dbReference type="PANTHER" id="PTHR24248:SF199">
    <property type="entry name" value="IP13425P-RELATED"/>
    <property type="match status" value="1"/>
</dbReference>
<keyword evidence="5 11" id="KW-1133">Transmembrane helix</keyword>
<evidence type="ECO:0000256" key="11">
    <source>
        <dbReference type="SAM" id="Phobius"/>
    </source>
</evidence>
<evidence type="ECO:0000256" key="9">
    <source>
        <dbReference type="ARBA" id="ARBA00023170"/>
    </source>
</evidence>
<dbReference type="PROSITE" id="PS50262">
    <property type="entry name" value="G_PROTEIN_RECEP_F1_2"/>
    <property type="match status" value="1"/>
</dbReference>
<proteinExistence type="inferred from homology"/>
<dbReference type="Gene3D" id="1.20.1070.10">
    <property type="entry name" value="Rhodopsin 7-helix transmembrane proteins"/>
    <property type="match status" value="1"/>
</dbReference>
<evidence type="ECO:0000256" key="4">
    <source>
        <dbReference type="ARBA" id="ARBA00022692"/>
    </source>
</evidence>
<evidence type="ECO:0000256" key="1">
    <source>
        <dbReference type="ARBA" id="ARBA00004651"/>
    </source>
</evidence>
<dbReference type="PRINTS" id="PR00237">
    <property type="entry name" value="GPCRRHODOPSN"/>
</dbReference>
<dbReference type="Pfam" id="PF00001">
    <property type="entry name" value="7tm_1"/>
    <property type="match status" value="1"/>
</dbReference>
<keyword evidence="14" id="KW-1185">Reference proteome</keyword>
<feature type="transmembrane region" description="Helical" evidence="11">
    <location>
        <begin position="75"/>
        <end position="98"/>
    </location>
</feature>
<evidence type="ECO:0000256" key="10">
    <source>
        <dbReference type="ARBA" id="ARBA00023224"/>
    </source>
</evidence>
<evidence type="ECO:0000313" key="13">
    <source>
        <dbReference type="EMBL" id="KAI8046041.1"/>
    </source>
</evidence>
<evidence type="ECO:0000256" key="8">
    <source>
        <dbReference type="ARBA" id="ARBA00023157"/>
    </source>
</evidence>
<dbReference type="Proteomes" id="UP001059596">
    <property type="component" value="Chromosome 3R"/>
</dbReference>
<dbReference type="GO" id="GO:0005886">
    <property type="term" value="C:plasma membrane"/>
    <property type="evidence" value="ECO:0007669"/>
    <property type="project" value="UniProtKB-SubCell"/>
</dbReference>
<dbReference type="EMBL" id="JAMKOV010000001">
    <property type="protein sequence ID" value="KAI8046041.1"/>
    <property type="molecule type" value="Genomic_DNA"/>
</dbReference>
<keyword evidence="9" id="KW-0675">Receptor</keyword>
<reference evidence="13" key="1">
    <citation type="journal article" date="2023" name="Genome Biol. Evol.">
        <title>Long-read-based Genome Assembly of Drosophila gunungcola Reveals Fewer Chemosensory Genes in Flower-breeding Species.</title>
        <authorList>
            <person name="Negi A."/>
            <person name="Liao B.Y."/>
            <person name="Yeh S.D."/>
        </authorList>
    </citation>
    <scope>NUCLEOTIDE SEQUENCE</scope>
    <source>
        <strain evidence="13">Sukarami</strain>
    </source>
</reference>
<organism evidence="13 14">
    <name type="scientific">Drosophila gunungcola</name>
    <name type="common">fruit fly</name>
    <dbReference type="NCBI Taxonomy" id="103775"/>
    <lineage>
        <taxon>Eukaryota</taxon>
        <taxon>Metazoa</taxon>
        <taxon>Ecdysozoa</taxon>
        <taxon>Arthropoda</taxon>
        <taxon>Hexapoda</taxon>
        <taxon>Insecta</taxon>
        <taxon>Pterygota</taxon>
        <taxon>Neoptera</taxon>
        <taxon>Endopterygota</taxon>
        <taxon>Diptera</taxon>
        <taxon>Brachycera</taxon>
        <taxon>Muscomorpha</taxon>
        <taxon>Ephydroidea</taxon>
        <taxon>Drosophilidae</taxon>
        <taxon>Drosophila</taxon>
        <taxon>Sophophora</taxon>
    </lineage>
</organism>
<sequence length="202" mass="22440">MEEDVYASLGAYNDSGGLEEWSSSEHLVLWEEEESPGGNESLRHNQLLLAGWNVSGDGNATTNPIEDVPFDANNYWALLALVLVLGTAAGNILVCLAIAWERRLQNVTNYFLMSLAITDLMVAVLVMPLGILTLVKGYNNQRQCLKRLKRGHSARTSQGLHLMKLLVGMKNEIEVEFGVGQASRQFNKRIVFVAWLQDEPLP</sequence>
<gene>
    <name evidence="13" type="ORF">M5D96_002241</name>
</gene>
<keyword evidence="4 11" id="KW-0812">Transmembrane</keyword>
<evidence type="ECO:0000259" key="12">
    <source>
        <dbReference type="PROSITE" id="PS50262"/>
    </source>
</evidence>
<keyword evidence="6" id="KW-0297">G-protein coupled receptor</keyword>
<comment type="caution">
    <text evidence="13">The sequence shown here is derived from an EMBL/GenBank/DDBJ whole genome shotgun (WGS) entry which is preliminary data.</text>
</comment>
<keyword evidence="8" id="KW-1015">Disulfide bond</keyword>
<protein>
    <recommendedName>
        <fullName evidence="12">G-protein coupled receptors family 1 profile domain-containing protein</fullName>
    </recommendedName>
</protein>
<dbReference type="GO" id="GO:0043410">
    <property type="term" value="P:positive regulation of MAPK cascade"/>
    <property type="evidence" value="ECO:0007669"/>
    <property type="project" value="TreeGrafter"/>
</dbReference>
<name>A0A9Q0BVS2_9MUSC</name>
<dbReference type="GO" id="GO:0071880">
    <property type="term" value="P:adenylate cyclase-activating adrenergic receptor signaling pathway"/>
    <property type="evidence" value="ECO:0007669"/>
    <property type="project" value="TreeGrafter"/>
</dbReference>
<dbReference type="InterPro" id="IPR017452">
    <property type="entry name" value="GPCR_Rhodpsn_7TM"/>
</dbReference>
<dbReference type="SUPFAM" id="SSF81321">
    <property type="entry name" value="Family A G protein-coupled receptor-like"/>
    <property type="match status" value="1"/>
</dbReference>
<evidence type="ECO:0000256" key="5">
    <source>
        <dbReference type="ARBA" id="ARBA00022989"/>
    </source>
</evidence>
<evidence type="ECO:0000256" key="3">
    <source>
        <dbReference type="ARBA" id="ARBA00022475"/>
    </source>
</evidence>
<evidence type="ECO:0000313" key="14">
    <source>
        <dbReference type="Proteomes" id="UP001059596"/>
    </source>
</evidence>